<dbReference type="Pfam" id="PF01568">
    <property type="entry name" value="Molydop_binding"/>
    <property type="match status" value="1"/>
</dbReference>
<protein>
    <recommendedName>
        <fullName evidence="1">Molybdopterin dinucleotide-binding domain-containing protein</fullName>
    </recommendedName>
</protein>
<evidence type="ECO:0000313" key="3">
    <source>
        <dbReference type="Proteomes" id="UP000070373"/>
    </source>
</evidence>
<dbReference type="SUPFAM" id="SSF50692">
    <property type="entry name" value="ADC-like"/>
    <property type="match status" value="1"/>
</dbReference>
<dbReference type="InterPro" id="IPR012040">
    <property type="entry name" value="Formylmethanofuran_DH_dsu"/>
</dbReference>
<comment type="caution">
    <text evidence="2">The sequence shown here is derived from an EMBL/GenBank/DDBJ whole genome shotgun (WGS) entry which is preliminary data.</text>
</comment>
<dbReference type="InterPro" id="IPR006657">
    <property type="entry name" value="MoPterin_dinucl-bd_dom"/>
</dbReference>
<organism evidence="2 3">
    <name type="scientific">candidate division MSBL1 archaeon SCGC-AAA259E17</name>
    <dbReference type="NCBI Taxonomy" id="1698263"/>
    <lineage>
        <taxon>Archaea</taxon>
        <taxon>Methanobacteriati</taxon>
        <taxon>Methanobacteriota</taxon>
        <taxon>candidate division MSBL1</taxon>
    </lineage>
</organism>
<dbReference type="GO" id="GO:0043546">
    <property type="term" value="F:molybdopterin cofactor binding"/>
    <property type="evidence" value="ECO:0007669"/>
    <property type="project" value="InterPro"/>
</dbReference>
<proteinExistence type="predicted"/>
<evidence type="ECO:0000259" key="1">
    <source>
        <dbReference type="Pfam" id="PF01568"/>
    </source>
</evidence>
<dbReference type="AlphaFoldDB" id="A0A133UGL1"/>
<keyword evidence="3" id="KW-1185">Reference proteome</keyword>
<dbReference type="Proteomes" id="UP000070373">
    <property type="component" value="Unassembled WGS sequence"/>
</dbReference>
<dbReference type="PIRSF" id="PIRSF015873">
    <property type="entry name" value="FwdD"/>
    <property type="match status" value="1"/>
</dbReference>
<dbReference type="InterPro" id="IPR009010">
    <property type="entry name" value="Asp_de-COase-like_dom_sf"/>
</dbReference>
<name>A0A133UGL1_9EURY</name>
<accession>A0A133UGL1</accession>
<evidence type="ECO:0000313" key="2">
    <source>
        <dbReference type="EMBL" id="KXA93365.1"/>
    </source>
</evidence>
<dbReference type="GO" id="GO:0016491">
    <property type="term" value="F:oxidoreductase activity"/>
    <property type="evidence" value="ECO:0007669"/>
    <property type="project" value="InterPro"/>
</dbReference>
<sequence>MRVKLVTGRTLEQGEGIETGKKSKDYQDNVSIIYLSEKDMQELGIEENSPVKVTTDSGFVVVNCKKDNLNQGIAFMPLGPWTSVLMSADTSGIGLPQSKGIEAEISKTDQNVKSLEEIIRSLGSS</sequence>
<reference evidence="2 3" key="1">
    <citation type="journal article" date="2016" name="Sci. Rep.">
        <title>Metabolic traits of an uncultured archaeal lineage -MSBL1- from brine pools of the Red Sea.</title>
        <authorList>
            <person name="Mwirichia R."/>
            <person name="Alam I."/>
            <person name="Rashid M."/>
            <person name="Vinu M."/>
            <person name="Ba-Alawi W."/>
            <person name="Anthony Kamau A."/>
            <person name="Kamanda Ngugi D."/>
            <person name="Goker M."/>
            <person name="Klenk H.P."/>
            <person name="Bajic V."/>
            <person name="Stingl U."/>
        </authorList>
    </citation>
    <scope>NUCLEOTIDE SEQUENCE [LARGE SCALE GENOMIC DNA]</scope>
    <source>
        <strain evidence="2">SCGC-AAA259E17</strain>
    </source>
</reference>
<dbReference type="Gene3D" id="2.40.40.20">
    <property type="match status" value="1"/>
</dbReference>
<feature type="domain" description="Molybdopterin dinucleotide-binding" evidence="1">
    <location>
        <begin position="5"/>
        <end position="90"/>
    </location>
</feature>
<dbReference type="EMBL" id="LHXN01000007">
    <property type="protein sequence ID" value="KXA93365.1"/>
    <property type="molecule type" value="Genomic_DNA"/>
</dbReference>
<gene>
    <name evidence="2" type="ORF">AKJ64_00840</name>
</gene>